<comment type="subcellular location">
    <subcellularLocation>
        <location evidence="10">Cytoplasm</location>
    </subcellularLocation>
</comment>
<dbReference type="Proteomes" id="UP000016368">
    <property type="component" value="Unassembled WGS sequence"/>
</dbReference>
<dbReference type="GO" id="GO:0050660">
    <property type="term" value="F:flavin adenine dinucleotide binding"/>
    <property type="evidence" value="ECO:0007669"/>
    <property type="project" value="UniProtKB-UniRule"/>
</dbReference>
<feature type="region of interest" description="Disordered" evidence="11">
    <location>
        <begin position="295"/>
        <end position="342"/>
    </location>
</feature>
<keyword evidence="8 10" id="KW-0560">Oxidoreductase</keyword>
<dbReference type="RefSeq" id="WP_006296904.1">
    <property type="nucleotide sequence ID" value="NZ_AEGR01000042.1"/>
</dbReference>
<name>F3KR42_9BURK</name>
<keyword evidence="2 10" id="KW-0489">Methyltransferase</keyword>
<dbReference type="EC" id="1.5.-.-" evidence="10"/>
<dbReference type="Gene3D" id="3.50.50.60">
    <property type="entry name" value="FAD/NAD(P)-binding domain"/>
    <property type="match status" value="3"/>
</dbReference>
<dbReference type="eggNOG" id="COG4121">
    <property type="taxonomic scope" value="Bacteria"/>
</dbReference>
<gene>
    <name evidence="10" type="primary">mnmC</name>
    <name evidence="14" type="ORF">HGR_04588</name>
</gene>
<evidence type="ECO:0000256" key="10">
    <source>
        <dbReference type="HAMAP-Rule" id="MF_01102"/>
    </source>
</evidence>
<dbReference type="HAMAP" id="MF_01102">
    <property type="entry name" value="MnmC"/>
    <property type="match status" value="1"/>
</dbReference>
<dbReference type="OrthoDB" id="9786494at2"/>
<dbReference type="InterPro" id="IPR047785">
    <property type="entry name" value="tRNA_MNMC2"/>
</dbReference>
<feature type="domain" description="MnmC-like methyltransferase" evidence="13">
    <location>
        <begin position="123"/>
        <end position="247"/>
    </location>
</feature>
<evidence type="ECO:0000256" key="6">
    <source>
        <dbReference type="ARBA" id="ARBA00022694"/>
    </source>
</evidence>
<keyword evidence="1 10" id="KW-0963">Cytoplasm</keyword>
<evidence type="ECO:0000256" key="9">
    <source>
        <dbReference type="ARBA" id="ARBA00023268"/>
    </source>
</evidence>
<evidence type="ECO:0000256" key="3">
    <source>
        <dbReference type="ARBA" id="ARBA00022630"/>
    </source>
</evidence>
<comment type="caution">
    <text evidence="14">The sequence shown here is derived from an EMBL/GenBank/DDBJ whole genome shotgun (WGS) entry which is preliminary data.</text>
</comment>
<dbReference type="EMBL" id="AEGR01000042">
    <property type="protein sequence ID" value="EGI77743.1"/>
    <property type="molecule type" value="Genomic_DNA"/>
</dbReference>
<dbReference type="InterPro" id="IPR029063">
    <property type="entry name" value="SAM-dependent_MTases_sf"/>
</dbReference>
<dbReference type="GO" id="GO:0032259">
    <property type="term" value="P:methylation"/>
    <property type="evidence" value="ECO:0007669"/>
    <property type="project" value="UniProtKB-KW"/>
</dbReference>
<keyword evidence="9 10" id="KW-0511">Multifunctional enzyme</keyword>
<dbReference type="GO" id="GO:0002097">
    <property type="term" value="P:tRNA wobble base modification"/>
    <property type="evidence" value="ECO:0007669"/>
    <property type="project" value="UniProtKB-UniRule"/>
</dbReference>
<reference evidence="14 15" key="1">
    <citation type="journal article" date="2011" name="EMBO J.">
        <title>Structural diversity of bacterial flagellar motors.</title>
        <authorList>
            <person name="Chen S."/>
            <person name="Beeby M."/>
            <person name="Murphy G.E."/>
            <person name="Leadbetter J.R."/>
            <person name="Hendrixson D.R."/>
            <person name="Briegel A."/>
            <person name="Li Z."/>
            <person name="Shi J."/>
            <person name="Tocheva E.I."/>
            <person name="Muller A."/>
            <person name="Dobro M.J."/>
            <person name="Jensen G.J."/>
        </authorList>
    </citation>
    <scope>NUCLEOTIDE SEQUENCE [LARGE SCALE GENOMIC DNA]</scope>
    <source>
        <strain evidence="14 15">ATCC 19624</strain>
    </source>
</reference>
<dbReference type="GO" id="GO:0004808">
    <property type="term" value="F:tRNA (5-methylaminomethyl-2-thiouridylate)(34)-methyltransferase activity"/>
    <property type="evidence" value="ECO:0007669"/>
    <property type="project" value="UniProtKB-EC"/>
</dbReference>
<evidence type="ECO:0000313" key="14">
    <source>
        <dbReference type="EMBL" id="EGI77743.1"/>
    </source>
</evidence>
<feature type="region of interest" description="FAD-dependent cmnm(5)s(2)U34 oxidoreductase" evidence="10">
    <location>
        <begin position="271"/>
        <end position="689"/>
    </location>
</feature>
<dbReference type="InterPro" id="IPR006076">
    <property type="entry name" value="FAD-dep_OxRdtase"/>
</dbReference>
<keyword evidence="3 10" id="KW-0285">Flavoprotein</keyword>
<evidence type="ECO:0000256" key="8">
    <source>
        <dbReference type="ARBA" id="ARBA00023002"/>
    </source>
</evidence>
<dbReference type="SUPFAM" id="SSF51905">
    <property type="entry name" value="FAD/NAD(P)-binding domain"/>
    <property type="match status" value="1"/>
</dbReference>
<evidence type="ECO:0000256" key="11">
    <source>
        <dbReference type="SAM" id="MobiDB-lite"/>
    </source>
</evidence>
<keyword evidence="15" id="KW-1185">Reference proteome</keyword>
<dbReference type="Pfam" id="PF05430">
    <property type="entry name" value="Methyltransf_30"/>
    <property type="match status" value="1"/>
</dbReference>
<keyword evidence="7 10" id="KW-0274">FAD</keyword>
<evidence type="ECO:0000313" key="15">
    <source>
        <dbReference type="Proteomes" id="UP000016368"/>
    </source>
</evidence>
<comment type="similarity">
    <text evidence="10">In the C-terminal section; belongs to the DAO family.</text>
</comment>
<dbReference type="PANTHER" id="PTHR13847">
    <property type="entry name" value="SARCOSINE DEHYDROGENASE-RELATED"/>
    <property type="match status" value="1"/>
</dbReference>
<keyword evidence="5 10" id="KW-0949">S-adenosyl-L-methionine</keyword>
<keyword evidence="6 10" id="KW-0819">tRNA processing</keyword>
<dbReference type="eggNOG" id="COG0665">
    <property type="taxonomic scope" value="Bacteria"/>
</dbReference>
<sequence>MSEPVTWREGTPYSARFDDLYRTTADGLAQARRIFLGGCGLRAPGAEPAETPTQHASAWAGQRQWRILETGFGLGLNFLAAWQAWRHDGRRPGLLHFVSIEAFPVAAEDIVRGAQAWPELSAQAEELAAQWRRLEPGASCPVQRLSFEHGRVLLTLCLGDVRDMLRELRPTLPHRMDSVFLDGFAPQANPDMWSPDTLRELSTLARRGATLASWTANGAVRRALAQSGWQVEKVPGLPPKRESIRAVFAPRWEPTRARPPVDHEPARCVVIGAGLAGAAAAASLARRGWQVTVLDAGQPSGPSHSWGESSAPRASDLQGSSEGSSAARASDLQGSSEGSSAARASDLPVGLFAPHVSPDDNLLSRLTRAGIRQTVQAAEDLSQQGVLRAGRDWSLSGVRDQGHAAPVNHALAGWMKPARLVAAWLSTPGVQVRGQVSVAALRRASTDAVWQVLDAQGRELTQAELVVVAAAHSSAALLNEHLPPASPMPLNPVRGQISWGLHLDTPPDAANAPWPPTPVNGNGHFIPSAPMDAGRAWLCGSTYERGETDPRPSAAEVAAGHAANLEKLRVLLPEVAQRLAPDFEAGSVRAWSQIRCTSRDRRPLVGFLDGRAGHTDAPSLASLVTQVTPVPHGLCRLAVLTALGSRGLSFAALGAELLAAQLHAEPLPVPRRLAQALDIRRALPKTDGP</sequence>
<dbReference type="NCBIfam" id="NF033855">
    <property type="entry name" value="tRNA_MNMC2"/>
    <property type="match status" value="1"/>
</dbReference>
<feature type="domain" description="FAD dependent oxidoreductase" evidence="12">
    <location>
        <begin position="268"/>
        <end position="660"/>
    </location>
</feature>
<dbReference type="InterPro" id="IPR036188">
    <property type="entry name" value="FAD/NAD-bd_sf"/>
</dbReference>
<keyword evidence="4 10" id="KW-0808">Transferase</keyword>
<evidence type="ECO:0000256" key="2">
    <source>
        <dbReference type="ARBA" id="ARBA00022603"/>
    </source>
</evidence>
<comment type="cofactor">
    <cofactor evidence="10">
        <name>FAD</name>
        <dbReference type="ChEBI" id="CHEBI:57692"/>
    </cofactor>
</comment>
<proteinExistence type="inferred from homology"/>
<dbReference type="Pfam" id="PF01266">
    <property type="entry name" value="DAO"/>
    <property type="match status" value="1"/>
</dbReference>
<comment type="catalytic activity">
    <reaction evidence="10">
        <text>5-aminomethyl-2-thiouridine(34) in tRNA + S-adenosyl-L-methionine = 5-methylaminomethyl-2-thiouridine(34) in tRNA + S-adenosyl-L-homocysteine + H(+)</text>
        <dbReference type="Rhea" id="RHEA:19569"/>
        <dbReference type="Rhea" id="RHEA-COMP:10195"/>
        <dbReference type="Rhea" id="RHEA-COMP:10197"/>
        <dbReference type="ChEBI" id="CHEBI:15378"/>
        <dbReference type="ChEBI" id="CHEBI:57856"/>
        <dbReference type="ChEBI" id="CHEBI:59789"/>
        <dbReference type="ChEBI" id="CHEBI:74454"/>
        <dbReference type="ChEBI" id="CHEBI:74455"/>
        <dbReference type="EC" id="2.1.1.61"/>
    </reaction>
</comment>
<dbReference type="PANTHER" id="PTHR13847:SF283">
    <property type="entry name" value="TRNA 5-METHYLAMINOMETHYL-2-THIOURIDINE BIOSYNTHESIS BIFUNCTIONAL PROTEIN MNMC"/>
    <property type="match status" value="1"/>
</dbReference>
<comment type="function">
    <text evidence="10">Catalyzes the last two steps in the biosynthesis of 5-methylaminomethyl-2-thiouridine (mnm(5)s(2)U) at the wobble position (U34) in tRNA. Catalyzes the FAD-dependent demodification of cmnm(5)s(2)U34 to nm(5)s(2)U34, followed by the transfer of a methyl group from S-adenosyl-L-methionine to nm(5)s(2)U34, to form mnm(5)s(2)U34.</text>
</comment>
<evidence type="ECO:0000259" key="13">
    <source>
        <dbReference type="Pfam" id="PF05430"/>
    </source>
</evidence>
<accession>F3KR42</accession>
<dbReference type="Gene3D" id="3.40.50.150">
    <property type="entry name" value="Vaccinia Virus protein VP39"/>
    <property type="match status" value="1"/>
</dbReference>
<dbReference type="GO" id="GO:0016645">
    <property type="term" value="F:oxidoreductase activity, acting on the CH-NH group of donors"/>
    <property type="evidence" value="ECO:0007669"/>
    <property type="project" value="InterPro"/>
</dbReference>
<dbReference type="AlphaFoldDB" id="F3KR42"/>
<dbReference type="STRING" id="887062.HGR_04588"/>
<feature type="compositionally biased region" description="Low complexity" evidence="11">
    <location>
        <begin position="319"/>
        <end position="342"/>
    </location>
</feature>
<organism evidence="14 15">
    <name type="scientific">Hylemonella gracilis ATCC 19624</name>
    <dbReference type="NCBI Taxonomy" id="887062"/>
    <lineage>
        <taxon>Bacteria</taxon>
        <taxon>Pseudomonadati</taxon>
        <taxon>Pseudomonadota</taxon>
        <taxon>Betaproteobacteria</taxon>
        <taxon>Burkholderiales</taxon>
        <taxon>Comamonadaceae</taxon>
        <taxon>Hylemonella</taxon>
    </lineage>
</organism>
<dbReference type="Gene3D" id="3.30.9.10">
    <property type="entry name" value="D-Amino Acid Oxidase, subunit A, domain 2"/>
    <property type="match status" value="1"/>
</dbReference>
<dbReference type="GO" id="GO:0005737">
    <property type="term" value="C:cytoplasm"/>
    <property type="evidence" value="ECO:0007669"/>
    <property type="project" value="UniProtKB-SubCell"/>
</dbReference>
<dbReference type="InterPro" id="IPR023032">
    <property type="entry name" value="tRNA_MAMT_biosynth_bifunc_MnmC"/>
</dbReference>
<dbReference type="InterPro" id="IPR008471">
    <property type="entry name" value="MnmC-like_methylTransf"/>
</dbReference>
<evidence type="ECO:0000256" key="7">
    <source>
        <dbReference type="ARBA" id="ARBA00022827"/>
    </source>
</evidence>
<dbReference type="EC" id="2.1.1.61" evidence="10"/>
<evidence type="ECO:0000256" key="1">
    <source>
        <dbReference type="ARBA" id="ARBA00022490"/>
    </source>
</evidence>
<protein>
    <recommendedName>
        <fullName evidence="10">tRNA 5-methylaminomethyl-2-thiouridine biosynthesis bifunctional protein MnmC</fullName>
        <shortName evidence="10">tRNA mnm(5)s(2)U biosynthesis bifunctional protein</shortName>
    </recommendedName>
    <domain>
        <recommendedName>
            <fullName evidence="10">tRNA (mnm(5)s(2)U34)-methyltransferase</fullName>
            <ecNumber evidence="10">2.1.1.61</ecNumber>
        </recommendedName>
    </domain>
    <domain>
        <recommendedName>
            <fullName evidence="10">FAD-dependent cmnm(5)s(2)U34 oxidoreductase</fullName>
            <ecNumber evidence="10">1.5.-.-</ecNumber>
        </recommendedName>
    </domain>
</protein>
<feature type="region of interest" description="tRNA (mnm(5)s(2)U34)-methyltransferase" evidence="10">
    <location>
        <begin position="1"/>
        <end position="249"/>
    </location>
</feature>
<evidence type="ECO:0000256" key="4">
    <source>
        <dbReference type="ARBA" id="ARBA00022679"/>
    </source>
</evidence>
<evidence type="ECO:0000256" key="5">
    <source>
        <dbReference type="ARBA" id="ARBA00022691"/>
    </source>
</evidence>
<evidence type="ECO:0000259" key="12">
    <source>
        <dbReference type="Pfam" id="PF01266"/>
    </source>
</evidence>
<comment type="similarity">
    <text evidence="10">In the N-terminal section; belongs to the methyltransferase superfamily. tRNA (mnm(5)s(2)U34)-methyltransferase family.</text>
</comment>